<name>A0AAE8YHN5_9CAUD</name>
<sequence>MVPVEAMVATVFVVGILWAFKRKYKQILNTVNPKEGLWYIKTN</sequence>
<reference evidence="2 3" key="1">
    <citation type="submission" date="2021-11" db="EMBL/GenBank/DDBJ databases">
        <title>Novel species of Proteus-infecting phage.</title>
        <authorList>
            <person name="Aaron J.A."/>
            <person name="van Zyl L.J."/>
            <person name="Dicks L.M.T."/>
        </authorList>
    </citation>
    <scope>NUCLEOTIDE SEQUENCE [LARGE SCALE GENOMIC DNA]</scope>
</reference>
<organism evidence="2 3">
    <name type="scientific">Proteus phage 309</name>
    <dbReference type="NCBI Taxonomy" id="2894355"/>
    <lineage>
        <taxon>Viruses</taxon>
        <taxon>Duplodnaviria</taxon>
        <taxon>Heunggongvirae</taxon>
        <taxon>Uroviricota</taxon>
        <taxon>Caudoviricetes</taxon>
        <taxon>Autographivirales</taxon>
        <taxon>Autoscriptoviridae</taxon>
        <taxon>Slopekvirinae</taxon>
        <taxon>Novosibovirus</taxon>
        <taxon>Novosibovirus 309</taxon>
    </lineage>
</organism>
<evidence type="ECO:0000313" key="2">
    <source>
        <dbReference type="EMBL" id="UGC97819.1"/>
    </source>
</evidence>
<keyword evidence="2" id="KW-0269">Exonuclease</keyword>
<dbReference type="GO" id="GO:0004527">
    <property type="term" value="F:exonuclease activity"/>
    <property type="evidence" value="ECO:0007669"/>
    <property type="project" value="UniProtKB-KW"/>
</dbReference>
<keyword evidence="1" id="KW-1133">Transmembrane helix</keyword>
<evidence type="ECO:0000313" key="3">
    <source>
        <dbReference type="Proteomes" id="UP000831673"/>
    </source>
</evidence>
<gene>
    <name evidence="2" type="ORF">pp309_000031</name>
</gene>
<feature type="transmembrane region" description="Helical" evidence="1">
    <location>
        <begin position="6"/>
        <end position="24"/>
    </location>
</feature>
<proteinExistence type="predicted"/>
<dbReference type="Proteomes" id="UP000831673">
    <property type="component" value="Segment"/>
</dbReference>
<protein>
    <submittedName>
        <fullName evidence="2">Exonuclease subunit 1</fullName>
    </submittedName>
</protein>
<accession>A0AAE8YHN5</accession>
<keyword evidence="1" id="KW-0812">Transmembrane</keyword>
<keyword evidence="3" id="KW-1185">Reference proteome</keyword>
<dbReference type="EMBL" id="OL416096">
    <property type="protein sequence ID" value="UGC97819.1"/>
    <property type="molecule type" value="Genomic_DNA"/>
</dbReference>
<evidence type="ECO:0000256" key="1">
    <source>
        <dbReference type="SAM" id="Phobius"/>
    </source>
</evidence>
<keyword evidence="2" id="KW-0378">Hydrolase</keyword>
<keyword evidence="2" id="KW-0540">Nuclease</keyword>
<keyword evidence="1" id="KW-0472">Membrane</keyword>